<dbReference type="EMBL" id="CACTIH010007341">
    <property type="protein sequence ID" value="CAA3010370.1"/>
    <property type="molecule type" value="Genomic_DNA"/>
</dbReference>
<organism evidence="2 3">
    <name type="scientific">Olea europaea subsp. europaea</name>
    <dbReference type="NCBI Taxonomy" id="158383"/>
    <lineage>
        <taxon>Eukaryota</taxon>
        <taxon>Viridiplantae</taxon>
        <taxon>Streptophyta</taxon>
        <taxon>Embryophyta</taxon>
        <taxon>Tracheophyta</taxon>
        <taxon>Spermatophyta</taxon>
        <taxon>Magnoliopsida</taxon>
        <taxon>eudicotyledons</taxon>
        <taxon>Gunneridae</taxon>
        <taxon>Pentapetalae</taxon>
        <taxon>asterids</taxon>
        <taxon>lamiids</taxon>
        <taxon>Lamiales</taxon>
        <taxon>Oleaceae</taxon>
        <taxon>Oleeae</taxon>
        <taxon>Olea</taxon>
    </lineage>
</organism>
<comment type="caution">
    <text evidence="2">The sequence shown here is derived from an EMBL/GenBank/DDBJ whole genome shotgun (WGS) entry which is preliminary data.</text>
</comment>
<evidence type="ECO:0000313" key="3">
    <source>
        <dbReference type="Proteomes" id="UP000594638"/>
    </source>
</evidence>
<dbReference type="Gramene" id="OE9A023749T1">
    <property type="protein sequence ID" value="OE9A023749C1"/>
    <property type="gene ID" value="OE9A023749"/>
</dbReference>
<dbReference type="Gene3D" id="1.10.510.10">
    <property type="entry name" value="Transferase(Phosphotransferase) domain 1"/>
    <property type="match status" value="1"/>
</dbReference>
<evidence type="ECO:0000259" key="1">
    <source>
        <dbReference type="PROSITE" id="PS50030"/>
    </source>
</evidence>
<dbReference type="Proteomes" id="UP000594638">
    <property type="component" value="Unassembled WGS sequence"/>
</dbReference>
<dbReference type="GO" id="GO:0016301">
    <property type="term" value="F:kinase activity"/>
    <property type="evidence" value="ECO:0007669"/>
    <property type="project" value="UniProtKB-KW"/>
</dbReference>
<reference evidence="2 3" key="1">
    <citation type="submission" date="2019-12" db="EMBL/GenBank/DDBJ databases">
        <authorList>
            <person name="Alioto T."/>
            <person name="Alioto T."/>
            <person name="Gomez Garrido J."/>
        </authorList>
    </citation>
    <scope>NUCLEOTIDE SEQUENCE [LARGE SCALE GENOMIC DNA]</scope>
</reference>
<proteinExistence type="predicted"/>
<dbReference type="SUPFAM" id="SSF56112">
    <property type="entry name" value="Protein kinase-like (PK-like)"/>
    <property type="match status" value="1"/>
</dbReference>
<keyword evidence="2" id="KW-0808">Transferase</keyword>
<dbReference type="InterPro" id="IPR011009">
    <property type="entry name" value="Kinase-like_dom_sf"/>
</dbReference>
<feature type="domain" description="UBA" evidence="1">
    <location>
        <begin position="74"/>
        <end position="114"/>
    </location>
</feature>
<dbReference type="AlphaFoldDB" id="A0A8S0TXG5"/>
<dbReference type="Gene3D" id="1.10.8.10">
    <property type="entry name" value="DNA helicase RuvA subunit, C-terminal domain"/>
    <property type="match status" value="1"/>
</dbReference>
<dbReference type="InterPro" id="IPR015940">
    <property type="entry name" value="UBA"/>
</dbReference>
<keyword evidence="3" id="KW-1185">Reference proteome</keyword>
<keyword evidence="2" id="KW-0418">Kinase</keyword>
<evidence type="ECO:0000313" key="2">
    <source>
        <dbReference type="EMBL" id="CAA3010370.1"/>
    </source>
</evidence>
<dbReference type="OrthoDB" id="193931at2759"/>
<name>A0A8S0TXG5_OLEEU</name>
<accession>A0A8S0TXG5</accession>
<gene>
    <name evidence="2" type="ORF">OLEA9_A023749</name>
</gene>
<sequence>MYTLPSHLSHGARGLIPRMLVADPMKRIMILEIRQHHWFKDHLPHYLAVSPPDARGYLKQAPLPDLCDSYKEWHLDEEIIQEVLRMRFGKNKLIESLQNRMQNDATVAYYLLLDNRSPVFTGYLGGEFQESKDLGLVAQFKTFSPYFYVALC</sequence>
<dbReference type="PROSITE" id="PS50030">
    <property type="entry name" value="UBA"/>
    <property type="match status" value="1"/>
</dbReference>
<dbReference type="CDD" id="cd14335">
    <property type="entry name" value="UBA_SnRK1_plant"/>
    <property type="match status" value="1"/>
</dbReference>
<protein>
    <submittedName>
        <fullName evidence="2">SNF1-related kinase catalytic subunit alpha KIN10-like</fullName>
    </submittedName>
</protein>